<evidence type="ECO:0000313" key="3">
    <source>
        <dbReference type="EMBL" id="SED91455.1"/>
    </source>
</evidence>
<organism evidence="3 4">
    <name type="scientific">Bradyrhizobium erythrophlei</name>
    <dbReference type="NCBI Taxonomy" id="1437360"/>
    <lineage>
        <taxon>Bacteria</taxon>
        <taxon>Pseudomonadati</taxon>
        <taxon>Pseudomonadota</taxon>
        <taxon>Alphaproteobacteria</taxon>
        <taxon>Hyphomicrobiales</taxon>
        <taxon>Nitrobacteraceae</taxon>
        <taxon>Bradyrhizobium</taxon>
    </lineage>
</organism>
<dbReference type="GO" id="GO:0016787">
    <property type="term" value="F:hydrolase activity"/>
    <property type="evidence" value="ECO:0007669"/>
    <property type="project" value="UniProtKB-KW"/>
</dbReference>
<dbReference type="InterPro" id="IPR002656">
    <property type="entry name" value="Acyl_transf_3_dom"/>
</dbReference>
<feature type="transmembrane region" description="Helical" evidence="1">
    <location>
        <begin position="163"/>
        <end position="182"/>
    </location>
</feature>
<protein>
    <submittedName>
        <fullName evidence="3">Peptidoglycan/LPS O-acetylase OafA/YrhL, contains acyltransferase and SGNH-hydrolase domains</fullName>
    </submittedName>
</protein>
<sequence length="377" mass="41302">MPGKHIMKSIGEILDENDGVGRGFDFLRIGLALAVVAIHSVQVCYGPEAPGLVARGMVGPFLASVLPMFFGLSGFLVMGSSFRTRNVATFLTFRALRLIPALAVEVTLSALILGTVLTTLPLAEYFSDIRLLAYFGNIIGRVRFELPGVFDDLPASGMVNANLWTLHAELFCYFLMTAAMLTRVAYNRVAVTAVWGAMAIFMTGYGVYSHAFELHGGAFKSSVLVFSFVSGVVAYHWRHSIPASNWIALISVPLAFGLLKLPYTAFAVHLPIIYLTLWIGSKPLLSLGGDYSYGVYLYSYPIQQTLVSLSPSLREWWVIFPLATIMSVLIASLSWTYIERPALQLKRLIVRRQPKSQRVSPVLAPGGSDLDGLSKPL</sequence>
<dbReference type="RefSeq" id="WP_171947990.1">
    <property type="nucleotide sequence ID" value="NZ_FNTH01000001.1"/>
</dbReference>
<keyword evidence="1" id="KW-0812">Transmembrane</keyword>
<dbReference type="EMBL" id="FNTH01000001">
    <property type="protein sequence ID" value="SED91455.1"/>
    <property type="molecule type" value="Genomic_DNA"/>
</dbReference>
<dbReference type="InterPro" id="IPR050879">
    <property type="entry name" value="Acyltransferase_3"/>
</dbReference>
<evidence type="ECO:0000313" key="4">
    <source>
        <dbReference type="Proteomes" id="UP000198992"/>
    </source>
</evidence>
<keyword evidence="3" id="KW-0378">Hydrolase</keyword>
<evidence type="ECO:0000256" key="1">
    <source>
        <dbReference type="SAM" id="Phobius"/>
    </source>
</evidence>
<keyword evidence="1" id="KW-0472">Membrane</keyword>
<feature type="domain" description="Acyltransferase 3" evidence="2">
    <location>
        <begin position="23"/>
        <end position="333"/>
    </location>
</feature>
<keyword evidence="1" id="KW-1133">Transmembrane helix</keyword>
<feature type="transmembrane region" description="Helical" evidence="1">
    <location>
        <begin position="246"/>
        <end position="279"/>
    </location>
</feature>
<dbReference type="Pfam" id="PF01757">
    <property type="entry name" value="Acyl_transf_3"/>
    <property type="match status" value="1"/>
</dbReference>
<feature type="transmembrane region" description="Helical" evidence="1">
    <location>
        <begin position="98"/>
        <end position="123"/>
    </location>
</feature>
<feature type="transmembrane region" description="Helical" evidence="1">
    <location>
        <begin position="189"/>
        <end position="208"/>
    </location>
</feature>
<feature type="transmembrane region" description="Helical" evidence="1">
    <location>
        <begin position="316"/>
        <end position="338"/>
    </location>
</feature>
<dbReference type="Proteomes" id="UP000198992">
    <property type="component" value="Unassembled WGS sequence"/>
</dbReference>
<dbReference type="GO" id="GO:0016747">
    <property type="term" value="F:acyltransferase activity, transferring groups other than amino-acyl groups"/>
    <property type="evidence" value="ECO:0007669"/>
    <property type="project" value="InterPro"/>
</dbReference>
<proteinExistence type="predicted"/>
<keyword evidence="3" id="KW-0808">Transferase</keyword>
<keyword evidence="3" id="KW-0012">Acyltransferase</keyword>
<dbReference type="PANTHER" id="PTHR23028">
    <property type="entry name" value="ACETYLTRANSFERASE"/>
    <property type="match status" value="1"/>
</dbReference>
<feature type="transmembrane region" description="Helical" evidence="1">
    <location>
        <begin position="57"/>
        <end position="77"/>
    </location>
</feature>
<feature type="transmembrane region" description="Helical" evidence="1">
    <location>
        <begin position="214"/>
        <end position="234"/>
    </location>
</feature>
<evidence type="ECO:0000259" key="2">
    <source>
        <dbReference type="Pfam" id="PF01757"/>
    </source>
</evidence>
<feature type="transmembrane region" description="Helical" evidence="1">
    <location>
        <begin position="26"/>
        <end position="45"/>
    </location>
</feature>
<name>A0A1H5EK24_9BRAD</name>
<gene>
    <name evidence="3" type="ORF">SAMN05444164_6269</name>
</gene>
<reference evidence="3 4" key="1">
    <citation type="submission" date="2016-10" db="EMBL/GenBank/DDBJ databases">
        <authorList>
            <person name="de Groot N.N."/>
        </authorList>
    </citation>
    <scope>NUCLEOTIDE SEQUENCE [LARGE SCALE GENOMIC DNA]</scope>
    <source>
        <strain evidence="3 4">MT12</strain>
    </source>
</reference>
<accession>A0A1H5EK24</accession>
<dbReference type="AlphaFoldDB" id="A0A1H5EK24"/>